<proteinExistence type="predicted"/>
<sequence>PTFPSKHIHCIVCPVIIFINSFRSRNSKTNKQKAAVAESNGPVYVEIQQNSLDMYLYLRASSWTPHFPFPQTRCHSFRCTDGRLSLRLTQRPVLSPQKW</sequence>
<dbReference type="EMBL" id="CATNWA010016969">
    <property type="protein sequence ID" value="CAI9596844.1"/>
    <property type="molecule type" value="Genomic_DNA"/>
</dbReference>
<evidence type="ECO:0000313" key="2">
    <source>
        <dbReference type="Proteomes" id="UP001162483"/>
    </source>
</evidence>
<dbReference type="Proteomes" id="UP001162483">
    <property type="component" value="Unassembled WGS sequence"/>
</dbReference>
<organism evidence="1 2">
    <name type="scientific">Staurois parvus</name>
    <dbReference type="NCBI Taxonomy" id="386267"/>
    <lineage>
        <taxon>Eukaryota</taxon>
        <taxon>Metazoa</taxon>
        <taxon>Chordata</taxon>
        <taxon>Craniata</taxon>
        <taxon>Vertebrata</taxon>
        <taxon>Euteleostomi</taxon>
        <taxon>Amphibia</taxon>
        <taxon>Batrachia</taxon>
        <taxon>Anura</taxon>
        <taxon>Neobatrachia</taxon>
        <taxon>Ranoidea</taxon>
        <taxon>Ranidae</taxon>
        <taxon>Staurois</taxon>
    </lineage>
</organism>
<accession>A0ABN9FIQ3</accession>
<name>A0ABN9FIQ3_9NEOB</name>
<evidence type="ECO:0000313" key="1">
    <source>
        <dbReference type="EMBL" id="CAI9596844.1"/>
    </source>
</evidence>
<comment type="caution">
    <text evidence="1">The sequence shown here is derived from an EMBL/GenBank/DDBJ whole genome shotgun (WGS) entry which is preliminary data.</text>
</comment>
<feature type="non-terminal residue" evidence="1">
    <location>
        <position position="1"/>
    </location>
</feature>
<keyword evidence="2" id="KW-1185">Reference proteome</keyword>
<reference evidence="1" key="1">
    <citation type="submission" date="2023-05" db="EMBL/GenBank/DDBJ databases">
        <authorList>
            <person name="Stuckert A."/>
        </authorList>
    </citation>
    <scope>NUCLEOTIDE SEQUENCE</scope>
</reference>
<gene>
    <name evidence="1" type="ORF">SPARVUS_LOCUS12131226</name>
</gene>
<protein>
    <submittedName>
        <fullName evidence="1">Uncharacterized protein</fullName>
    </submittedName>
</protein>